<dbReference type="AlphaFoldDB" id="X0XPF0"/>
<sequence length="222" mass="26158">HLVDRISQRAIAKETGYARNTVAKAIAHPIPPGYRLSQPRPQPTLDPFKHIIEAWLEQDKLGRPKQTHTGRRIFERLRDEHGYKGSVITVRRYVRKLRKHNQEVYMPLAFEPGEEGQVDWHEGWIEENGVQRKAHFFCMRLCYSKASFVWAYERANQESFLDGHVRAFEYFGGVPRRLAYDNLKSAVIQVGKGKDRKLNKRFRELRSWYLFDSRFCNVARGN</sequence>
<gene>
    <name evidence="1" type="ORF">S01H1_80083</name>
</gene>
<accession>X0XPF0</accession>
<dbReference type="NCBIfam" id="NF033546">
    <property type="entry name" value="transpos_IS21"/>
    <property type="match status" value="1"/>
</dbReference>
<feature type="non-terminal residue" evidence="1">
    <location>
        <position position="222"/>
    </location>
</feature>
<reference evidence="1" key="1">
    <citation type="journal article" date="2014" name="Front. Microbiol.">
        <title>High frequency of phylogenetically diverse reductive dehalogenase-homologous genes in deep subseafloor sedimentary metagenomes.</title>
        <authorList>
            <person name="Kawai M."/>
            <person name="Futagami T."/>
            <person name="Toyoda A."/>
            <person name="Takaki Y."/>
            <person name="Nishi S."/>
            <person name="Hori S."/>
            <person name="Arai W."/>
            <person name="Tsubouchi T."/>
            <person name="Morono Y."/>
            <person name="Uchiyama I."/>
            <person name="Ito T."/>
            <person name="Fujiyama A."/>
            <person name="Inagaki F."/>
            <person name="Takami H."/>
        </authorList>
    </citation>
    <scope>NUCLEOTIDE SEQUENCE</scope>
    <source>
        <strain evidence="1">Expedition CK06-06</strain>
    </source>
</reference>
<dbReference type="PANTHER" id="PTHR35004">
    <property type="entry name" value="TRANSPOSASE RV3428C-RELATED"/>
    <property type="match status" value="1"/>
</dbReference>
<organism evidence="1">
    <name type="scientific">marine sediment metagenome</name>
    <dbReference type="NCBI Taxonomy" id="412755"/>
    <lineage>
        <taxon>unclassified sequences</taxon>
        <taxon>metagenomes</taxon>
        <taxon>ecological metagenomes</taxon>
    </lineage>
</organism>
<name>X0XPF0_9ZZZZ</name>
<proteinExistence type="predicted"/>
<dbReference type="EMBL" id="BARS01054043">
    <property type="protein sequence ID" value="GAG45039.1"/>
    <property type="molecule type" value="Genomic_DNA"/>
</dbReference>
<comment type="caution">
    <text evidence="1">The sequence shown here is derived from an EMBL/GenBank/DDBJ whole genome shotgun (WGS) entry which is preliminary data.</text>
</comment>
<evidence type="ECO:0000313" key="1">
    <source>
        <dbReference type="EMBL" id="GAG45039.1"/>
    </source>
</evidence>
<protein>
    <submittedName>
        <fullName evidence="1">Uncharacterized protein</fullName>
    </submittedName>
</protein>
<dbReference type="PANTHER" id="PTHR35004:SF7">
    <property type="entry name" value="INTEGRASE PROTEIN"/>
    <property type="match status" value="1"/>
</dbReference>
<feature type="non-terminal residue" evidence="1">
    <location>
        <position position="1"/>
    </location>
</feature>